<feature type="compositionally biased region" description="Basic and acidic residues" evidence="10">
    <location>
        <begin position="811"/>
        <end position="826"/>
    </location>
</feature>
<dbReference type="SUPFAM" id="SSF52540">
    <property type="entry name" value="P-loop containing nucleoside triphosphate hydrolases"/>
    <property type="match status" value="1"/>
</dbReference>
<protein>
    <submittedName>
        <fullName evidence="13">Uncharacterized protein LOC111010720 isoform X1</fullName>
    </submittedName>
</protein>
<feature type="region of interest" description="Disordered" evidence="10">
    <location>
        <begin position="800"/>
        <end position="836"/>
    </location>
</feature>
<evidence type="ECO:0000256" key="6">
    <source>
        <dbReference type="ARBA" id="ARBA00022840"/>
    </source>
</evidence>
<keyword evidence="12" id="KW-1185">Reference proteome</keyword>
<dbReference type="GO" id="GO:0030983">
    <property type="term" value="F:mismatched DNA binding"/>
    <property type="evidence" value="ECO:0007669"/>
    <property type="project" value="InterPro"/>
</dbReference>
<dbReference type="PANTHER" id="PTHR48466:SF1">
    <property type="entry name" value="SMR DOMAIN-CONTAINING PROTEIN"/>
    <property type="match status" value="1"/>
</dbReference>
<evidence type="ECO:0000256" key="9">
    <source>
        <dbReference type="SAM" id="Coils"/>
    </source>
</evidence>
<evidence type="ECO:0000313" key="13">
    <source>
        <dbReference type="RefSeq" id="XP_022139926.1"/>
    </source>
</evidence>
<dbReference type="PROSITE" id="PS50828">
    <property type="entry name" value="SMR"/>
    <property type="match status" value="1"/>
</dbReference>
<dbReference type="InterPro" id="IPR036063">
    <property type="entry name" value="Smr_dom_sf"/>
</dbReference>
<dbReference type="Gene3D" id="3.30.1370.110">
    <property type="match status" value="1"/>
</dbReference>
<dbReference type="SMART" id="SM00533">
    <property type="entry name" value="MUTSd"/>
    <property type="match status" value="1"/>
</dbReference>
<dbReference type="PANTHER" id="PTHR48466">
    <property type="entry name" value="OS10G0509000 PROTEIN-RELATED"/>
    <property type="match status" value="1"/>
</dbReference>
<keyword evidence="8" id="KW-0238">DNA-binding</keyword>
<dbReference type="GO" id="GO:0006298">
    <property type="term" value="P:mismatch repair"/>
    <property type="evidence" value="ECO:0007669"/>
    <property type="project" value="InterPro"/>
</dbReference>
<evidence type="ECO:0000256" key="5">
    <source>
        <dbReference type="ARBA" id="ARBA00022801"/>
    </source>
</evidence>
<dbReference type="InterPro" id="IPR000432">
    <property type="entry name" value="DNA_mismatch_repair_MutS_C"/>
</dbReference>
<dbReference type="FunFam" id="3.30.1370.110:FF:000004">
    <property type="entry name" value="Endonuclease MutS2"/>
    <property type="match status" value="1"/>
</dbReference>
<evidence type="ECO:0000256" key="7">
    <source>
        <dbReference type="ARBA" id="ARBA00022884"/>
    </source>
</evidence>
<evidence type="ECO:0000256" key="4">
    <source>
        <dbReference type="ARBA" id="ARBA00022759"/>
    </source>
</evidence>
<dbReference type="PIRSF" id="PIRSF005814">
    <property type="entry name" value="MutS_YshD"/>
    <property type="match status" value="1"/>
</dbReference>
<dbReference type="AlphaFoldDB" id="A0A6J1CE54"/>
<evidence type="ECO:0000259" key="11">
    <source>
        <dbReference type="PROSITE" id="PS50828"/>
    </source>
</evidence>
<dbReference type="GO" id="GO:0005524">
    <property type="term" value="F:ATP binding"/>
    <property type="evidence" value="ECO:0007669"/>
    <property type="project" value="UniProtKB-KW"/>
</dbReference>
<dbReference type="OrthoDB" id="1924787at2759"/>
<evidence type="ECO:0000313" key="12">
    <source>
        <dbReference type="Proteomes" id="UP000504603"/>
    </source>
</evidence>
<evidence type="ECO:0000256" key="2">
    <source>
        <dbReference type="ARBA" id="ARBA00022730"/>
    </source>
</evidence>
<dbReference type="GO" id="GO:0140664">
    <property type="term" value="F:ATP-dependent DNA damage sensor activity"/>
    <property type="evidence" value="ECO:0007669"/>
    <property type="project" value="InterPro"/>
</dbReference>
<dbReference type="GeneID" id="111010720"/>
<evidence type="ECO:0000256" key="10">
    <source>
        <dbReference type="SAM" id="MobiDB-lite"/>
    </source>
</evidence>
<reference evidence="13" key="1">
    <citation type="submission" date="2025-08" db="UniProtKB">
        <authorList>
            <consortium name="RefSeq"/>
        </authorList>
    </citation>
    <scope>IDENTIFICATION</scope>
    <source>
        <strain evidence="13">OHB3-1</strain>
    </source>
</reference>
<keyword evidence="7" id="KW-0694">RNA-binding</keyword>
<dbReference type="SMART" id="SM00534">
    <property type="entry name" value="MUTSac"/>
    <property type="match status" value="1"/>
</dbReference>
<dbReference type="InterPro" id="IPR005747">
    <property type="entry name" value="MutS2"/>
</dbReference>
<gene>
    <name evidence="13" type="primary">LOC111010720</name>
</gene>
<dbReference type="FunFam" id="3.40.50.300:FF:001814">
    <property type="entry name" value="DNA mismatch repair protein MutS type 2"/>
    <property type="match status" value="1"/>
</dbReference>
<dbReference type="KEGG" id="mcha:111010720"/>
<sequence length="910" mass="100422">MEFSYSFVSIRRTPSILARVFRPAFSLSTSHESASVRIATSQALQNETLRVLEWSSICKQLSTFTSTSMGFDVAQKANIRIGRTREESQKLLDQTAAAEAVVSRQLDFSGIEEVSGILNSATSGKLLTVAELCSVRRTLKAARELFEELEALAAGGQSSDRYLPLLEILQNCDFQVELESKVGFCIDCNFSIILDRASEDLELIRLERKRNMEELDSLLKAVSSKIYQAGGIDRPLITKRRARMCVAVRASHKYLLPDGIVLSTSSSGATYFIEPGDAVDLNNMEVRLSNSEKAEEIAILSMLTAEISESESDIKYLLDRIIELDLALARAAYARWMSGVCPCFSPKGYEGLNYGITDNTLSVDIDAIQNPLLLNYSLKSSSDNVLSHSENVGQFDKRDNAMNSEGFSGSFTDFPVPIDIKIKHQTRVVVISGPNTGGKTASIKTLGLASLMAKAGMYLPAKNLPKLPWFDLVLADVGDHQSLEQNLSTFSGHISRICKILEVSSNESLVLIDEIGSGTDPSEGVALSTSILKYLKNCVNLAVVTTHYADLTRIKDSDSSFENAAMEFSLETLKPTYRVLWGSTGDSNALSIAESIGFDPAIIERAKKWMVNLAPERQDERRCLLFKSLIEERDKLEAQRRKAASLHAEILALYNEIQYEAEDLDKRETALMSLETRRAQQEIEAIKSKIETVIQKFEEQLKIVGADQFSSLIKKTESEIASICEACDPAENFRISDANTNSYTPKLGEQVFVTGLGNKLATVVEASDDDETILVQYGKIKVRVKKSSVRALPNKAAAANSLSYSKKQGRQSREFVSHSDGSKDGDSYGPAVQTSKNTVDLRGMRVEEASYHLDMAISSRGPNSVLFIIHGMGTGAVKEYVLETLRNHPRVAKYDQESPMNYGCTVAYIK</sequence>
<keyword evidence="6" id="KW-0067">ATP-binding</keyword>
<dbReference type="Proteomes" id="UP000504603">
    <property type="component" value="Unplaced"/>
</dbReference>
<dbReference type="InterPro" id="IPR027417">
    <property type="entry name" value="P-loop_NTPase"/>
</dbReference>
<dbReference type="SUPFAM" id="SSF160443">
    <property type="entry name" value="SMR domain-like"/>
    <property type="match status" value="1"/>
</dbReference>
<dbReference type="InterPro" id="IPR045076">
    <property type="entry name" value="MutS"/>
</dbReference>
<evidence type="ECO:0000256" key="8">
    <source>
        <dbReference type="ARBA" id="ARBA00023125"/>
    </source>
</evidence>
<dbReference type="Pfam" id="PF20297">
    <property type="entry name" value="MSSS"/>
    <property type="match status" value="1"/>
</dbReference>
<dbReference type="Pfam" id="PF00488">
    <property type="entry name" value="MutS_V"/>
    <property type="match status" value="1"/>
</dbReference>
<dbReference type="InterPro" id="IPR036187">
    <property type="entry name" value="DNA_mismatch_repair_MutS_sf"/>
</dbReference>
<name>A0A6J1CE54_MOMCH</name>
<keyword evidence="1" id="KW-0540">Nuclease</keyword>
<dbReference type="SUPFAM" id="SSF48334">
    <property type="entry name" value="DNA repair protein MutS, domain III"/>
    <property type="match status" value="1"/>
</dbReference>
<dbReference type="GO" id="GO:0019843">
    <property type="term" value="F:rRNA binding"/>
    <property type="evidence" value="ECO:0007669"/>
    <property type="project" value="UniProtKB-KW"/>
</dbReference>
<organism evidence="12 13">
    <name type="scientific">Momordica charantia</name>
    <name type="common">Bitter gourd</name>
    <name type="synonym">Balsam pear</name>
    <dbReference type="NCBI Taxonomy" id="3673"/>
    <lineage>
        <taxon>Eukaryota</taxon>
        <taxon>Viridiplantae</taxon>
        <taxon>Streptophyta</taxon>
        <taxon>Embryophyta</taxon>
        <taxon>Tracheophyta</taxon>
        <taxon>Spermatophyta</taxon>
        <taxon>Magnoliopsida</taxon>
        <taxon>eudicotyledons</taxon>
        <taxon>Gunneridae</taxon>
        <taxon>Pentapetalae</taxon>
        <taxon>rosids</taxon>
        <taxon>fabids</taxon>
        <taxon>Cucurbitales</taxon>
        <taxon>Cucurbitaceae</taxon>
        <taxon>Momordiceae</taxon>
        <taxon>Momordica</taxon>
    </lineage>
</organism>
<dbReference type="PROSITE" id="PS00486">
    <property type="entry name" value="DNA_MISMATCH_REPAIR_2"/>
    <property type="match status" value="1"/>
</dbReference>
<keyword evidence="3" id="KW-0547">Nucleotide-binding</keyword>
<dbReference type="Gene3D" id="3.40.50.300">
    <property type="entry name" value="P-loop containing nucleotide triphosphate hydrolases"/>
    <property type="match status" value="1"/>
</dbReference>
<keyword evidence="4" id="KW-0255">Endonuclease</keyword>
<dbReference type="RefSeq" id="XP_022139926.1">
    <property type="nucleotide sequence ID" value="XM_022284234.1"/>
</dbReference>
<evidence type="ECO:0000256" key="1">
    <source>
        <dbReference type="ARBA" id="ARBA00022722"/>
    </source>
</evidence>
<feature type="coiled-coil region" evidence="9">
    <location>
        <begin position="626"/>
        <end position="696"/>
    </location>
</feature>
<dbReference type="InterPro" id="IPR046893">
    <property type="entry name" value="MSSS"/>
</dbReference>
<dbReference type="NCBIfam" id="TIGR01069">
    <property type="entry name" value="mutS2"/>
    <property type="match status" value="1"/>
</dbReference>
<keyword evidence="2" id="KW-0699">rRNA-binding</keyword>
<accession>A0A6J1CE54</accession>
<keyword evidence="9" id="KW-0175">Coiled coil</keyword>
<dbReference type="InterPro" id="IPR002625">
    <property type="entry name" value="Smr_dom"/>
</dbReference>
<keyword evidence="5" id="KW-0378">Hydrolase</keyword>
<evidence type="ECO:0000256" key="3">
    <source>
        <dbReference type="ARBA" id="ARBA00022741"/>
    </source>
</evidence>
<dbReference type="InterPro" id="IPR007696">
    <property type="entry name" value="DNA_mismatch_repair_MutS_core"/>
</dbReference>
<dbReference type="GO" id="GO:0004519">
    <property type="term" value="F:endonuclease activity"/>
    <property type="evidence" value="ECO:0007669"/>
    <property type="project" value="UniProtKB-KW"/>
</dbReference>
<proteinExistence type="predicted"/>
<dbReference type="GO" id="GO:0016887">
    <property type="term" value="F:ATP hydrolysis activity"/>
    <property type="evidence" value="ECO:0007669"/>
    <property type="project" value="InterPro"/>
</dbReference>
<dbReference type="SMART" id="SM00463">
    <property type="entry name" value="SMR"/>
    <property type="match status" value="1"/>
</dbReference>
<dbReference type="Pfam" id="PF01713">
    <property type="entry name" value="Smr"/>
    <property type="match status" value="1"/>
</dbReference>
<feature type="domain" description="Smr" evidence="11">
    <location>
        <begin position="839"/>
        <end position="910"/>
    </location>
</feature>
<dbReference type="GO" id="GO:0045910">
    <property type="term" value="P:negative regulation of DNA recombination"/>
    <property type="evidence" value="ECO:0007669"/>
    <property type="project" value="InterPro"/>
</dbReference>